<proteinExistence type="predicted"/>
<feature type="domain" description="DUF6318" evidence="3">
    <location>
        <begin position="156"/>
        <end position="299"/>
    </location>
</feature>
<dbReference type="Pfam" id="PF19843">
    <property type="entry name" value="DUF6318"/>
    <property type="match status" value="1"/>
</dbReference>
<protein>
    <recommendedName>
        <fullName evidence="3">DUF6318 domain-containing protein</fullName>
    </recommendedName>
</protein>
<dbReference type="RefSeq" id="WP_005985276.1">
    <property type="nucleotide sequence ID" value="NZ_JH470338.1"/>
</dbReference>
<dbReference type="HOGENOM" id="CLU_079279_0_0_11"/>
<evidence type="ECO:0000259" key="3">
    <source>
        <dbReference type="Pfam" id="PF19843"/>
    </source>
</evidence>
<dbReference type="EMBL" id="ACRN01000002">
    <property type="protein sequence ID" value="EHM89126.1"/>
    <property type="molecule type" value="Genomic_DNA"/>
</dbReference>
<keyword evidence="2" id="KW-0812">Transmembrane</keyword>
<accession>G9PEE6</accession>
<feature type="region of interest" description="Disordered" evidence="1">
    <location>
        <begin position="129"/>
        <end position="152"/>
    </location>
</feature>
<dbReference type="STRING" id="435830.HMPREF0045_00539"/>
<feature type="region of interest" description="Disordered" evidence="1">
    <location>
        <begin position="15"/>
        <end position="65"/>
    </location>
</feature>
<organism evidence="4 5">
    <name type="scientific">Actinomyces graevenitzii C83</name>
    <dbReference type="NCBI Taxonomy" id="435830"/>
    <lineage>
        <taxon>Bacteria</taxon>
        <taxon>Bacillati</taxon>
        <taxon>Actinomycetota</taxon>
        <taxon>Actinomycetes</taxon>
        <taxon>Actinomycetales</taxon>
        <taxon>Actinomycetaceae</taxon>
        <taxon>Actinomyces</taxon>
    </lineage>
</organism>
<reference evidence="4 5" key="1">
    <citation type="submission" date="2011-10" db="EMBL/GenBank/DDBJ databases">
        <title>The Genome Sequence of Actinomyces graevenitzii C83.</title>
        <authorList>
            <consortium name="The Broad Institute Genome Sequencing Platform"/>
            <consortium name="The Broad Institute Genome Sequencing Center for Infectious Disease"/>
            <person name="Earl A."/>
            <person name="Ward D."/>
            <person name="Feldgarden M."/>
            <person name="Gevers D."/>
            <person name="Sibley C.D."/>
            <person name="Field T.R."/>
            <person name="Grinwis M."/>
            <person name="Eshaghurshan C.S."/>
            <person name="Surette M.G."/>
            <person name="Young S.K."/>
            <person name="Zeng Q."/>
            <person name="Gargeya S."/>
            <person name="Fitzgerald M."/>
            <person name="Haas B."/>
            <person name="Abouelleil A."/>
            <person name="Alvarado L."/>
            <person name="Arachchi H.M."/>
            <person name="Berlin A."/>
            <person name="Brown A."/>
            <person name="Chapman S.B."/>
            <person name="Chen Z."/>
            <person name="Dunbar C."/>
            <person name="Freedman E."/>
            <person name="Gearin G."/>
            <person name="Goldberg J."/>
            <person name="Griggs A."/>
            <person name="Gujja S."/>
            <person name="Heiman D."/>
            <person name="Howarth C."/>
            <person name="Larson L."/>
            <person name="Lui A."/>
            <person name="MacDonald P.J.P."/>
            <person name="Montmayeur A."/>
            <person name="Murphy C."/>
            <person name="Neiman D."/>
            <person name="Pearson M."/>
            <person name="Priest M."/>
            <person name="Roberts A."/>
            <person name="Saif S."/>
            <person name="Shea T."/>
            <person name="Shenoy N."/>
            <person name="Sisk P."/>
            <person name="Stolte C."/>
            <person name="Sykes S."/>
            <person name="Wortman J."/>
            <person name="Nusbaum C."/>
            <person name="Birren B."/>
        </authorList>
    </citation>
    <scope>NUCLEOTIDE SEQUENCE [LARGE SCALE GENOMIC DNA]</scope>
    <source>
        <strain evidence="4 5">C83</strain>
    </source>
</reference>
<feature type="compositionally biased region" description="Low complexity" evidence="1">
    <location>
        <begin position="129"/>
        <end position="147"/>
    </location>
</feature>
<comment type="caution">
    <text evidence="4">The sequence shown here is derived from an EMBL/GenBank/DDBJ whole genome shotgun (WGS) entry which is preliminary data.</text>
</comment>
<dbReference type="AlphaFoldDB" id="G9PEE6"/>
<keyword evidence="2" id="KW-0472">Membrane</keyword>
<dbReference type="PATRIC" id="fig|435830.3.peg.522"/>
<evidence type="ECO:0000256" key="1">
    <source>
        <dbReference type="SAM" id="MobiDB-lite"/>
    </source>
</evidence>
<evidence type="ECO:0000313" key="4">
    <source>
        <dbReference type="EMBL" id="EHM89126.1"/>
    </source>
</evidence>
<name>G9PEE6_9ACTO</name>
<dbReference type="eggNOG" id="ENOG5033M65">
    <property type="taxonomic scope" value="Bacteria"/>
</dbReference>
<evidence type="ECO:0000256" key="2">
    <source>
        <dbReference type="SAM" id="Phobius"/>
    </source>
</evidence>
<feature type="transmembrane region" description="Helical" evidence="2">
    <location>
        <begin position="82"/>
        <end position="100"/>
    </location>
</feature>
<dbReference type="InterPro" id="IPR046281">
    <property type="entry name" value="DUF6318"/>
</dbReference>
<feature type="compositionally biased region" description="Basic and acidic residues" evidence="1">
    <location>
        <begin position="28"/>
        <end position="46"/>
    </location>
</feature>
<sequence>MKGFKNKPAVLPAAEPSAAKFGEDEAAPETRFEGGGEANGEAHLEGGAKGSGETGIAGHKKKRARSGLPPWLRIKPQDRWPLVRVALVVVLCISAGWYFVDFYGGKDAQAGQALPGGGAAASASVSRAGARGEVSPTPTSIPAPSASVKWTPTPQEAKKRAEALSMPLPAKPEEITQNTDDGAVATAKYAIELYNYAFATGNVDEYKALCISDRKSCVKVPADTLKMHQNGGWVDPIQVTFVSGWVRKDVTKNVVVQLWFYRNASQEHSGQGELQDIPAGKFASLVTLKFDGNEWKVQEIYVEEK</sequence>
<dbReference type="Proteomes" id="UP000003822">
    <property type="component" value="Unassembled WGS sequence"/>
</dbReference>
<evidence type="ECO:0000313" key="5">
    <source>
        <dbReference type="Proteomes" id="UP000003822"/>
    </source>
</evidence>
<keyword evidence="5" id="KW-1185">Reference proteome</keyword>
<gene>
    <name evidence="4" type="ORF">HMPREF0045_00539</name>
</gene>
<keyword evidence="2" id="KW-1133">Transmembrane helix</keyword>